<evidence type="ECO:0000256" key="4">
    <source>
        <dbReference type="ARBA" id="ARBA00023002"/>
    </source>
</evidence>
<comment type="similarity">
    <text evidence="1">Belongs to the nitronate monooxygenase family. NMO class I subfamily.</text>
</comment>
<dbReference type="CDD" id="cd04730">
    <property type="entry name" value="NPD_like"/>
    <property type="match status" value="1"/>
</dbReference>
<accession>A0ABP7ZYE2</accession>
<reference evidence="7" key="1">
    <citation type="journal article" date="2019" name="Int. J. Syst. Evol. Microbiol.">
        <title>The Global Catalogue of Microorganisms (GCM) 10K type strain sequencing project: providing services to taxonomists for standard genome sequencing and annotation.</title>
        <authorList>
            <consortium name="The Broad Institute Genomics Platform"/>
            <consortium name="The Broad Institute Genome Sequencing Center for Infectious Disease"/>
            <person name="Wu L."/>
            <person name="Ma J."/>
        </authorList>
    </citation>
    <scope>NUCLEOTIDE SEQUENCE [LARGE SCALE GENOMIC DNA]</scope>
    <source>
        <strain evidence="7">JCM 17591</strain>
    </source>
</reference>
<dbReference type="GO" id="GO:0004497">
    <property type="term" value="F:monooxygenase activity"/>
    <property type="evidence" value="ECO:0007669"/>
    <property type="project" value="UniProtKB-KW"/>
</dbReference>
<comment type="caution">
    <text evidence="6">The sequence shown here is derived from an EMBL/GenBank/DDBJ whole genome shotgun (WGS) entry which is preliminary data.</text>
</comment>
<keyword evidence="3" id="KW-0288">FMN</keyword>
<dbReference type="Pfam" id="PF03060">
    <property type="entry name" value="NMO"/>
    <property type="match status" value="1"/>
</dbReference>
<dbReference type="PANTHER" id="PTHR42747">
    <property type="entry name" value="NITRONATE MONOOXYGENASE-RELATED"/>
    <property type="match status" value="1"/>
</dbReference>
<evidence type="ECO:0000256" key="3">
    <source>
        <dbReference type="ARBA" id="ARBA00022643"/>
    </source>
</evidence>
<protein>
    <submittedName>
        <fullName evidence="6">Nitronate monooxygenase</fullName>
    </submittedName>
</protein>
<keyword evidence="2" id="KW-0285">Flavoprotein</keyword>
<keyword evidence="4" id="KW-0560">Oxidoreductase</keyword>
<dbReference type="EMBL" id="BAABBW010000002">
    <property type="protein sequence ID" value="GAA4173495.1"/>
    <property type="molecule type" value="Genomic_DNA"/>
</dbReference>
<keyword evidence="7" id="KW-1185">Reference proteome</keyword>
<evidence type="ECO:0000313" key="6">
    <source>
        <dbReference type="EMBL" id="GAA4173495.1"/>
    </source>
</evidence>
<dbReference type="InterPro" id="IPR004136">
    <property type="entry name" value="NMO"/>
</dbReference>
<organism evidence="6 7">
    <name type="scientific">Gryllotalpicola koreensis</name>
    <dbReference type="NCBI Taxonomy" id="993086"/>
    <lineage>
        <taxon>Bacteria</taxon>
        <taxon>Bacillati</taxon>
        <taxon>Actinomycetota</taxon>
        <taxon>Actinomycetes</taxon>
        <taxon>Micrococcales</taxon>
        <taxon>Microbacteriaceae</taxon>
        <taxon>Gryllotalpicola</taxon>
    </lineage>
</organism>
<gene>
    <name evidence="6" type="ORF">GCM10022287_15980</name>
</gene>
<evidence type="ECO:0000256" key="1">
    <source>
        <dbReference type="ARBA" id="ARBA00009881"/>
    </source>
</evidence>
<evidence type="ECO:0000313" key="7">
    <source>
        <dbReference type="Proteomes" id="UP001501079"/>
    </source>
</evidence>
<sequence length="315" mass="33149">MQSLRLPVVAAPMLIVSGPELVIAACRAGVLGAFPLGNPRGEGELDAWLERIERELAEAADAGESVAPYVPNLVVHPSNTQLPAQLEAVVAHAPEIVITSVGSPKNVVPALHDAGAQVWADVATVHHAERALEAGVDGLVLLGAGAGGHTGWANPFAFVRAVRERFDGTLVLAGGVSDGASILAAEALGCDLCYLGTRFIASAESRAQPAYKQMIVDSELDDIQLTDVFSGMNVSMMRKSLVANGLDPRDFGVQGASGGPLYAERNPGGPREWRDIWSAGHSASGIHDVAPVAEIVDRLEREYHAARAALRERLR</sequence>
<dbReference type="RefSeq" id="WP_344753090.1">
    <property type="nucleotide sequence ID" value="NZ_BAABBW010000002.1"/>
</dbReference>
<dbReference type="PANTHER" id="PTHR42747:SF4">
    <property type="entry name" value="BLR1330 PROTEIN"/>
    <property type="match status" value="1"/>
</dbReference>
<evidence type="ECO:0000256" key="5">
    <source>
        <dbReference type="ARBA" id="ARBA00023033"/>
    </source>
</evidence>
<name>A0ABP7ZYE2_9MICO</name>
<dbReference type="InterPro" id="IPR013785">
    <property type="entry name" value="Aldolase_TIM"/>
</dbReference>
<proteinExistence type="inferred from homology"/>
<evidence type="ECO:0000256" key="2">
    <source>
        <dbReference type="ARBA" id="ARBA00022630"/>
    </source>
</evidence>
<keyword evidence="5 6" id="KW-0503">Monooxygenase</keyword>
<dbReference type="Gene3D" id="3.20.20.70">
    <property type="entry name" value="Aldolase class I"/>
    <property type="match status" value="1"/>
</dbReference>
<dbReference type="SUPFAM" id="SSF51412">
    <property type="entry name" value="Inosine monophosphate dehydrogenase (IMPDH)"/>
    <property type="match status" value="1"/>
</dbReference>
<dbReference type="Proteomes" id="UP001501079">
    <property type="component" value="Unassembled WGS sequence"/>
</dbReference>